<evidence type="ECO:0000313" key="4">
    <source>
        <dbReference type="EMBL" id="GAA0150994.1"/>
    </source>
</evidence>
<evidence type="ECO:0000259" key="3">
    <source>
        <dbReference type="PROSITE" id="PS50158"/>
    </source>
</evidence>
<dbReference type="Pfam" id="PF07727">
    <property type="entry name" value="RVT_2"/>
    <property type="match status" value="1"/>
</dbReference>
<evidence type="ECO:0000313" key="5">
    <source>
        <dbReference type="Proteomes" id="UP001454036"/>
    </source>
</evidence>
<name>A0AAV3PH06_LITER</name>
<feature type="domain" description="CCHC-type" evidence="3">
    <location>
        <begin position="116"/>
        <end position="130"/>
    </location>
</feature>
<dbReference type="SUPFAM" id="SSF57756">
    <property type="entry name" value="Retrovirus zinc finger-like domains"/>
    <property type="match status" value="1"/>
</dbReference>
<keyword evidence="5" id="KW-1185">Reference proteome</keyword>
<keyword evidence="1" id="KW-0863">Zinc-finger</keyword>
<dbReference type="EMBL" id="BAABME010001696">
    <property type="protein sequence ID" value="GAA0150994.1"/>
    <property type="molecule type" value="Genomic_DNA"/>
</dbReference>
<organism evidence="4 5">
    <name type="scientific">Lithospermum erythrorhizon</name>
    <name type="common">Purple gromwell</name>
    <name type="synonym">Lithospermum officinale var. erythrorhizon</name>
    <dbReference type="NCBI Taxonomy" id="34254"/>
    <lineage>
        <taxon>Eukaryota</taxon>
        <taxon>Viridiplantae</taxon>
        <taxon>Streptophyta</taxon>
        <taxon>Embryophyta</taxon>
        <taxon>Tracheophyta</taxon>
        <taxon>Spermatophyta</taxon>
        <taxon>Magnoliopsida</taxon>
        <taxon>eudicotyledons</taxon>
        <taxon>Gunneridae</taxon>
        <taxon>Pentapetalae</taxon>
        <taxon>asterids</taxon>
        <taxon>lamiids</taxon>
        <taxon>Boraginales</taxon>
        <taxon>Boraginaceae</taxon>
        <taxon>Boraginoideae</taxon>
        <taxon>Lithospermeae</taxon>
        <taxon>Lithospermum</taxon>
    </lineage>
</organism>
<dbReference type="AlphaFoldDB" id="A0AAV3PH06"/>
<sequence length="230" mass="26822">MSNEKLVKKVLRTLSNRFAHKKNQELMKQVEEQSVEICSLEEKIQRMIKGIKIMNSSTTVLDEILLQGKRIGDNTGIEFSGESSRKEMTSPTNSTRKWVAAGTKHNHNSERKYNWRCYFCGKKGHIAPYCYKIYGRGRSKYYQSKLQWVKKDSMKELLQFEKDDVWELVPRSDNHNVIGTKWIFKNKFDEVGNGTRNKARLVAKGYTQIEGVDFEETFAMLQDLKPSDCF</sequence>
<protein>
    <recommendedName>
        <fullName evidence="3">CCHC-type domain-containing protein</fullName>
    </recommendedName>
</protein>
<keyword evidence="1" id="KW-0862">Zinc</keyword>
<reference evidence="4 5" key="1">
    <citation type="submission" date="2024-01" db="EMBL/GenBank/DDBJ databases">
        <title>The complete chloroplast genome sequence of Lithospermum erythrorhizon: insights into the phylogenetic relationship among Boraginaceae species and the maternal lineages of purple gromwells.</title>
        <authorList>
            <person name="Okada T."/>
            <person name="Watanabe K."/>
        </authorList>
    </citation>
    <scope>NUCLEOTIDE SEQUENCE [LARGE SCALE GENOMIC DNA]</scope>
</reference>
<dbReference type="PROSITE" id="PS50158">
    <property type="entry name" value="ZF_CCHC"/>
    <property type="match status" value="1"/>
</dbReference>
<comment type="caution">
    <text evidence="4">The sequence shown here is derived from an EMBL/GenBank/DDBJ whole genome shotgun (WGS) entry which is preliminary data.</text>
</comment>
<proteinExistence type="predicted"/>
<dbReference type="GO" id="GO:0008270">
    <property type="term" value="F:zinc ion binding"/>
    <property type="evidence" value="ECO:0007669"/>
    <property type="project" value="UniProtKB-KW"/>
</dbReference>
<dbReference type="InterPro" id="IPR013103">
    <property type="entry name" value="RVT_2"/>
</dbReference>
<evidence type="ECO:0000256" key="1">
    <source>
        <dbReference type="PROSITE-ProRule" id="PRU00047"/>
    </source>
</evidence>
<dbReference type="InterPro" id="IPR001878">
    <property type="entry name" value="Znf_CCHC"/>
</dbReference>
<feature type="region of interest" description="Disordered" evidence="2">
    <location>
        <begin position="77"/>
        <end position="97"/>
    </location>
</feature>
<dbReference type="GO" id="GO:0003676">
    <property type="term" value="F:nucleic acid binding"/>
    <property type="evidence" value="ECO:0007669"/>
    <property type="project" value="InterPro"/>
</dbReference>
<accession>A0AAV3PH06</accession>
<evidence type="ECO:0000256" key="2">
    <source>
        <dbReference type="SAM" id="MobiDB-lite"/>
    </source>
</evidence>
<gene>
    <name evidence="4" type="ORF">LIER_09810</name>
</gene>
<dbReference type="InterPro" id="IPR036875">
    <property type="entry name" value="Znf_CCHC_sf"/>
</dbReference>
<dbReference type="Proteomes" id="UP001454036">
    <property type="component" value="Unassembled WGS sequence"/>
</dbReference>
<keyword evidence="1" id="KW-0479">Metal-binding</keyword>